<dbReference type="Proteomes" id="UP000652761">
    <property type="component" value="Unassembled WGS sequence"/>
</dbReference>
<accession>A0A843UGX4</accession>
<evidence type="ECO:0000313" key="2">
    <source>
        <dbReference type="Proteomes" id="UP000652761"/>
    </source>
</evidence>
<organism evidence="1 2">
    <name type="scientific">Colocasia esculenta</name>
    <name type="common">Wild taro</name>
    <name type="synonym">Arum esculentum</name>
    <dbReference type="NCBI Taxonomy" id="4460"/>
    <lineage>
        <taxon>Eukaryota</taxon>
        <taxon>Viridiplantae</taxon>
        <taxon>Streptophyta</taxon>
        <taxon>Embryophyta</taxon>
        <taxon>Tracheophyta</taxon>
        <taxon>Spermatophyta</taxon>
        <taxon>Magnoliopsida</taxon>
        <taxon>Liliopsida</taxon>
        <taxon>Araceae</taxon>
        <taxon>Aroideae</taxon>
        <taxon>Colocasieae</taxon>
        <taxon>Colocasia</taxon>
    </lineage>
</organism>
<name>A0A843UGX4_COLES</name>
<dbReference type="EMBL" id="NMUH01000651">
    <property type="protein sequence ID" value="MQL82735.1"/>
    <property type="molecule type" value="Genomic_DNA"/>
</dbReference>
<proteinExistence type="predicted"/>
<dbReference type="AlphaFoldDB" id="A0A843UGX4"/>
<reference evidence="1" key="1">
    <citation type="submission" date="2017-07" db="EMBL/GenBank/DDBJ databases">
        <title>Taro Niue Genome Assembly and Annotation.</title>
        <authorList>
            <person name="Atibalentja N."/>
            <person name="Keating K."/>
            <person name="Fields C.J."/>
        </authorList>
    </citation>
    <scope>NUCLEOTIDE SEQUENCE</scope>
    <source>
        <strain evidence="1">Niue_2</strain>
        <tissue evidence="1">Leaf</tissue>
    </source>
</reference>
<sequence>MVAGVRASCEAWWAGRWAQSAHRSCGCERDRGLRHDLNASVLGVAFTLPLFGGLRLHGCRVSLAGRSADVGLGKATVT</sequence>
<evidence type="ECO:0000313" key="1">
    <source>
        <dbReference type="EMBL" id="MQL82735.1"/>
    </source>
</evidence>
<protein>
    <submittedName>
        <fullName evidence="1">Uncharacterized protein</fullName>
    </submittedName>
</protein>
<keyword evidence="2" id="KW-1185">Reference proteome</keyword>
<comment type="caution">
    <text evidence="1">The sequence shown here is derived from an EMBL/GenBank/DDBJ whole genome shotgun (WGS) entry which is preliminary data.</text>
</comment>
<gene>
    <name evidence="1" type="ORF">Taro_015225</name>
</gene>